<gene>
    <name evidence="2" type="ORF">ENN04_07850</name>
</gene>
<keyword evidence="1" id="KW-0812">Transmembrane</keyword>
<accession>A0A7C5T0M0</accession>
<dbReference type="AlphaFoldDB" id="A0A7C5T0M0"/>
<feature type="transmembrane region" description="Helical" evidence="1">
    <location>
        <begin position="12"/>
        <end position="34"/>
    </location>
</feature>
<evidence type="ECO:0000256" key="1">
    <source>
        <dbReference type="SAM" id="Phobius"/>
    </source>
</evidence>
<proteinExistence type="predicted"/>
<keyword evidence="1" id="KW-1133">Transmembrane helix</keyword>
<reference evidence="2" key="1">
    <citation type="journal article" date="2020" name="mSystems">
        <title>Genome- and Community-Level Interaction Insights into Carbon Utilization and Element Cycling Functions of Hydrothermarchaeota in Hydrothermal Sediment.</title>
        <authorList>
            <person name="Zhou Z."/>
            <person name="Liu Y."/>
            <person name="Xu W."/>
            <person name="Pan J."/>
            <person name="Luo Z.H."/>
            <person name="Li M."/>
        </authorList>
    </citation>
    <scope>NUCLEOTIDE SEQUENCE [LARGE SCALE GENOMIC DNA]</scope>
    <source>
        <strain evidence="2">SpSt-114</strain>
    </source>
</reference>
<comment type="caution">
    <text evidence="2">The sequence shown here is derived from an EMBL/GenBank/DDBJ whole genome shotgun (WGS) entry which is preliminary data.</text>
</comment>
<keyword evidence="1" id="KW-0472">Membrane</keyword>
<evidence type="ECO:0000313" key="2">
    <source>
        <dbReference type="EMBL" id="HHO74526.1"/>
    </source>
</evidence>
<feature type="transmembrane region" description="Helical" evidence="1">
    <location>
        <begin position="40"/>
        <end position="61"/>
    </location>
</feature>
<protein>
    <submittedName>
        <fullName evidence="2">Uncharacterized protein</fullName>
    </submittedName>
</protein>
<organism evidence="2">
    <name type="scientific">Thermocrinis ruber</name>
    <dbReference type="NCBI Taxonomy" id="75906"/>
    <lineage>
        <taxon>Bacteria</taxon>
        <taxon>Pseudomonadati</taxon>
        <taxon>Aquificota</taxon>
        <taxon>Aquificia</taxon>
        <taxon>Aquificales</taxon>
        <taxon>Aquificaceae</taxon>
        <taxon>Thermocrinis</taxon>
    </lineage>
</organism>
<name>A0A7C5T0M0_9AQUI</name>
<dbReference type="EMBL" id="DSAC01000097">
    <property type="protein sequence ID" value="HHO74526.1"/>
    <property type="molecule type" value="Genomic_DNA"/>
</dbReference>
<sequence length="68" mass="8132">MLKRVKHYFFQFLSFVLVAYGFYLFFLLLLDTFLRINRTLAFPISALITLVSIALTVLYYIKHKRLPL</sequence>